<evidence type="ECO:0000313" key="4">
    <source>
        <dbReference type="Proteomes" id="UP001303473"/>
    </source>
</evidence>
<feature type="region of interest" description="Disordered" evidence="1">
    <location>
        <begin position="389"/>
        <end position="423"/>
    </location>
</feature>
<keyword evidence="4" id="KW-1185">Reference proteome</keyword>
<feature type="transmembrane region" description="Helical" evidence="2">
    <location>
        <begin position="129"/>
        <end position="149"/>
    </location>
</feature>
<dbReference type="Proteomes" id="UP001303473">
    <property type="component" value="Unassembled WGS sequence"/>
</dbReference>
<feature type="transmembrane region" description="Helical" evidence="2">
    <location>
        <begin position="169"/>
        <end position="187"/>
    </location>
</feature>
<keyword evidence="2" id="KW-0472">Membrane</keyword>
<accession>A0AAN6N018</accession>
<feature type="compositionally biased region" description="Polar residues" evidence="1">
    <location>
        <begin position="496"/>
        <end position="505"/>
    </location>
</feature>
<reference evidence="4" key="1">
    <citation type="journal article" date="2023" name="Mol. Phylogenet. Evol.">
        <title>Genome-scale phylogeny and comparative genomics of the fungal order Sordariales.</title>
        <authorList>
            <person name="Hensen N."/>
            <person name="Bonometti L."/>
            <person name="Westerberg I."/>
            <person name="Brannstrom I.O."/>
            <person name="Guillou S."/>
            <person name="Cros-Aarteil S."/>
            <person name="Calhoun S."/>
            <person name="Haridas S."/>
            <person name="Kuo A."/>
            <person name="Mondo S."/>
            <person name="Pangilinan J."/>
            <person name="Riley R."/>
            <person name="LaButti K."/>
            <person name="Andreopoulos B."/>
            <person name="Lipzen A."/>
            <person name="Chen C."/>
            <person name="Yan M."/>
            <person name="Daum C."/>
            <person name="Ng V."/>
            <person name="Clum A."/>
            <person name="Steindorff A."/>
            <person name="Ohm R.A."/>
            <person name="Martin F."/>
            <person name="Silar P."/>
            <person name="Natvig D.O."/>
            <person name="Lalanne C."/>
            <person name="Gautier V."/>
            <person name="Ament-Velasquez S.L."/>
            <person name="Kruys A."/>
            <person name="Hutchinson M.I."/>
            <person name="Powell A.J."/>
            <person name="Barry K."/>
            <person name="Miller A.N."/>
            <person name="Grigoriev I.V."/>
            <person name="Debuchy R."/>
            <person name="Gladieux P."/>
            <person name="Hiltunen Thoren M."/>
            <person name="Johannesson H."/>
        </authorList>
    </citation>
    <scope>NUCLEOTIDE SEQUENCE [LARGE SCALE GENOMIC DNA]</scope>
    <source>
        <strain evidence="4">CBS 340.73</strain>
    </source>
</reference>
<feature type="transmembrane region" description="Helical" evidence="2">
    <location>
        <begin position="88"/>
        <end position="109"/>
    </location>
</feature>
<dbReference type="PANTHER" id="PTHR35179">
    <property type="entry name" value="PROTEIN CBG02620"/>
    <property type="match status" value="1"/>
</dbReference>
<feature type="transmembrane region" description="Helical" evidence="2">
    <location>
        <begin position="60"/>
        <end position="82"/>
    </location>
</feature>
<feature type="transmembrane region" description="Helical" evidence="2">
    <location>
        <begin position="207"/>
        <end position="226"/>
    </location>
</feature>
<keyword evidence="2" id="KW-0812">Transmembrane</keyword>
<evidence type="ECO:0008006" key="5">
    <source>
        <dbReference type="Google" id="ProtNLM"/>
    </source>
</evidence>
<dbReference type="EMBL" id="MU853875">
    <property type="protein sequence ID" value="KAK3936697.1"/>
    <property type="molecule type" value="Genomic_DNA"/>
</dbReference>
<name>A0AAN6N018_9PEZI</name>
<evidence type="ECO:0000256" key="1">
    <source>
        <dbReference type="SAM" id="MobiDB-lite"/>
    </source>
</evidence>
<evidence type="ECO:0000313" key="3">
    <source>
        <dbReference type="EMBL" id="KAK3936697.1"/>
    </source>
</evidence>
<feature type="transmembrane region" description="Helical" evidence="2">
    <location>
        <begin position="15"/>
        <end position="39"/>
    </location>
</feature>
<feature type="region of interest" description="Disordered" evidence="1">
    <location>
        <begin position="447"/>
        <end position="505"/>
    </location>
</feature>
<gene>
    <name evidence="3" type="ORF">QBC46DRAFT_418334</name>
</gene>
<dbReference type="PANTHER" id="PTHR35179:SF1">
    <property type="entry name" value="INTEGRAL MEMBRANE PROTEIN"/>
    <property type="match status" value="1"/>
</dbReference>
<feature type="region of interest" description="Disordered" evidence="1">
    <location>
        <begin position="282"/>
        <end position="329"/>
    </location>
</feature>
<keyword evidence="2" id="KW-1133">Transmembrane helix</keyword>
<feature type="compositionally biased region" description="Basic and acidic residues" evidence="1">
    <location>
        <begin position="471"/>
        <end position="484"/>
    </location>
</feature>
<organism evidence="3 4">
    <name type="scientific">Diplogelasinospora grovesii</name>
    <dbReference type="NCBI Taxonomy" id="303347"/>
    <lineage>
        <taxon>Eukaryota</taxon>
        <taxon>Fungi</taxon>
        <taxon>Dikarya</taxon>
        <taxon>Ascomycota</taxon>
        <taxon>Pezizomycotina</taxon>
        <taxon>Sordariomycetes</taxon>
        <taxon>Sordariomycetidae</taxon>
        <taxon>Sordariales</taxon>
        <taxon>Diplogelasinosporaceae</taxon>
        <taxon>Diplogelasinospora</taxon>
    </lineage>
</organism>
<proteinExistence type="predicted"/>
<dbReference type="AlphaFoldDB" id="A0AAN6N018"/>
<sequence length="505" mass="56567">MAGFLIPPWYEYWPLSYASTALASIIFGCFLACACFTFAKAIRQTCVRWNRIHKFNAYLIMVWVEWACTVAESIIGWLFGAGYIQPSFWLFFAVACIWTVEVHCIEQIIINRISLLMLDSPGRASQLKWGVFVIISIITTIVIIIWTPARMQINPTWINANYIWDRTEKGIFLLVDTALNFYFIYLVRSNLISNGLTKYQRLFRFNLGMVFVSVALDVVVLGAVWLPDNWNYVQFRQLNYIIKLHIEMNIAELIGKVAKESTLMRQRSNNWGRMCHRMTDLGSAEDDGVSEAGRGQTKSLRRGSNDAGGGGSDDLIHQPTSRNTKRLYSGSTLGNIQKYHQPYRSRNCSLVPSDGGVGEELDEADYAAVQGESLQTLDTWEDERQLALQRTPTCSPTSSSDGGRGVGGEREDGCGSGEDLNPSNYAAVQLDSVSDQEQQAPWRISTCNSMSSDEGRGCGADGEPDPVQQENLERLDTLPEERQLPLHPRGNIGGQDITTVVNHDI</sequence>
<evidence type="ECO:0000256" key="2">
    <source>
        <dbReference type="SAM" id="Phobius"/>
    </source>
</evidence>
<protein>
    <recommendedName>
        <fullName evidence="5">Transmembrane protein</fullName>
    </recommendedName>
</protein>
<comment type="caution">
    <text evidence="3">The sequence shown here is derived from an EMBL/GenBank/DDBJ whole genome shotgun (WGS) entry which is preliminary data.</text>
</comment>